<keyword evidence="1" id="KW-0175">Coiled coil</keyword>
<keyword evidence="4" id="KW-1185">Reference proteome</keyword>
<proteinExistence type="predicted"/>
<evidence type="ECO:0000313" key="3">
    <source>
        <dbReference type="EMBL" id="KNE59271.1"/>
    </source>
</evidence>
<feature type="region of interest" description="Disordered" evidence="2">
    <location>
        <begin position="138"/>
        <end position="157"/>
    </location>
</feature>
<evidence type="ECO:0000256" key="1">
    <source>
        <dbReference type="SAM" id="Coils"/>
    </source>
</evidence>
<dbReference type="Proteomes" id="UP000054350">
    <property type="component" value="Unassembled WGS sequence"/>
</dbReference>
<feature type="compositionally biased region" description="Polar residues" evidence="2">
    <location>
        <begin position="454"/>
        <end position="475"/>
    </location>
</feature>
<feature type="region of interest" description="Disordered" evidence="2">
    <location>
        <begin position="558"/>
        <end position="638"/>
    </location>
</feature>
<dbReference type="AlphaFoldDB" id="A0A0L0S9Y2"/>
<reference evidence="3 4" key="1">
    <citation type="submission" date="2009-11" db="EMBL/GenBank/DDBJ databases">
        <title>Annotation of Allomyces macrogynus ATCC 38327.</title>
        <authorList>
            <consortium name="The Broad Institute Genome Sequencing Platform"/>
            <person name="Russ C."/>
            <person name="Cuomo C."/>
            <person name="Burger G."/>
            <person name="Gray M.W."/>
            <person name="Holland P.W.H."/>
            <person name="King N."/>
            <person name="Lang F.B.F."/>
            <person name="Roger A.J."/>
            <person name="Ruiz-Trillo I."/>
            <person name="Young S.K."/>
            <person name="Zeng Q."/>
            <person name="Gargeya S."/>
            <person name="Fitzgerald M."/>
            <person name="Haas B."/>
            <person name="Abouelleil A."/>
            <person name="Alvarado L."/>
            <person name="Arachchi H.M."/>
            <person name="Berlin A."/>
            <person name="Chapman S.B."/>
            <person name="Gearin G."/>
            <person name="Goldberg J."/>
            <person name="Griggs A."/>
            <person name="Gujja S."/>
            <person name="Hansen M."/>
            <person name="Heiman D."/>
            <person name="Howarth C."/>
            <person name="Larimer J."/>
            <person name="Lui A."/>
            <person name="MacDonald P.J.P."/>
            <person name="McCowen C."/>
            <person name="Montmayeur A."/>
            <person name="Murphy C."/>
            <person name="Neiman D."/>
            <person name="Pearson M."/>
            <person name="Priest M."/>
            <person name="Roberts A."/>
            <person name="Saif S."/>
            <person name="Shea T."/>
            <person name="Sisk P."/>
            <person name="Stolte C."/>
            <person name="Sykes S."/>
            <person name="Wortman J."/>
            <person name="Nusbaum C."/>
            <person name="Birren B."/>
        </authorList>
    </citation>
    <scope>NUCLEOTIDE SEQUENCE [LARGE SCALE GENOMIC DNA]</scope>
    <source>
        <strain evidence="3 4">ATCC 38327</strain>
    </source>
</reference>
<accession>A0A0L0S9Y2</accession>
<dbReference type="VEuPathDB" id="FungiDB:AMAG_03581"/>
<evidence type="ECO:0000313" key="4">
    <source>
        <dbReference type="Proteomes" id="UP000054350"/>
    </source>
</evidence>
<feature type="coiled-coil region" evidence="1">
    <location>
        <begin position="172"/>
        <end position="209"/>
    </location>
</feature>
<protein>
    <submittedName>
        <fullName evidence="3">Uncharacterized protein</fullName>
    </submittedName>
</protein>
<feature type="compositionally biased region" description="Acidic residues" evidence="2">
    <location>
        <begin position="623"/>
        <end position="638"/>
    </location>
</feature>
<feature type="compositionally biased region" description="Low complexity" evidence="2">
    <location>
        <begin position="482"/>
        <end position="506"/>
    </location>
</feature>
<gene>
    <name evidence="3" type="ORF">AMAG_03581</name>
</gene>
<feature type="compositionally biased region" description="Low complexity" evidence="2">
    <location>
        <begin position="583"/>
        <end position="597"/>
    </location>
</feature>
<feature type="region of interest" description="Disordered" evidence="2">
    <location>
        <begin position="38"/>
        <end position="62"/>
    </location>
</feature>
<feature type="region of interest" description="Disordered" evidence="2">
    <location>
        <begin position="450"/>
        <end position="518"/>
    </location>
</feature>
<name>A0A0L0S9Y2_ALLM3</name>
<evidence type="ECO:0000256" key="2">
    <source>
        <dbReference type="SAM" id="MobiDB-lite"/>
    </source>
</evidence>
<feature type="region of interest" description="Disordered" evidence="2">
    <location>
        <begin position="275"/>
        <end position="304"/>
    </location>
</feature>
<reference evidence="4" key="2">
    <citation type="submission" date="2009-11" db="EMBL/GenBank/DDBJ databases">
        <title>The Genome Sequence of Allomyces macrogynus strain ATCC 38327.</title>
        <authorList>
            <consortium name="The Broad Institute Genome Sequencing Platform"/>
            <person name="Russ C."/>
            <person name="Cuomo C."/>
            <person name="Shea T."/>
            <person name="Young S.K."/>
            <person name="Zeng Q."/>
            <person name="Koehrsen M."/>
            <person name="Haas B."/>
            <person name="Borodovsky M."/>
            <person name="Guigo R."/>
            <person name="Alvarado L."/>
            <person name="Berlin A."/>
            <person name="Borenstein D."/>
            <person name="Chen Z."/>
            <person name="Engels R."/>
            <person name="Freedman E."/>
            <person name="Gellesch M."/>
            <person name="Goldberg J."/>
            <person name="Griggs A."/>
            <person name="Gujja S."/>
            <person name="Heiman D."/>
            <person name="Hepburn T."/>
            <person name="Howarth C."/>
            <person name="Jen D."/>
            <person name="Larson L."/>
            <person name="Lewis B."/>
            <person name="Mehta T."/>
            <person name="Park D."/>
            <person name="Pearson M."/>
            <person name="Roberts A."/>
            <person name="Saif S."/>
            <person name="Shenoy N."/>
            <person name="Sisk P."/>
            <person name="Stolte C."/>
            <person name="Sykes S."/>
            <person name="Walk T."/>
            <person name="White J."/>
            <person name="Yandava C."/>
            <person name="Burger G."/>
            <person name="Gray M.W."/>
            <person name="Holland P.W.H."/>
            <person name="King N."/>
            <person name="Lang F.B.F."/>
            <person name="Roger A.J."/>
            <person name="Ruiz-Trillo I."/>
            <person name="Lander E."/>
            <person name="Nusbaum C."/>
        </authorList>
    </citation>
    <scope>NUCLEOTIDE SEQUENCE [LARGE SCALE GENOMIC DNA]</scope>
    <source>
        <strain evidence="4">ATCC 38327</strain>
    </source>
</reference>
<sequence>MQAYAPASTAPPPPPTGLPADDARFLDAFLAYDSSATPSSVDLHAGSSSNAHEAGHAHQHHQYAALAPSQLAGQYPPPASTWPMPSAPDLDALLHPVTTTAGTRVGGGYSYGTGGAQMQQPTQQQYVYHAPHMQHAHEQQQHAFPQPAASSAPGCDADGTGAGKPDVLSMLAQTLASNQQAQQLLIKKLEEQSAQTMLLEQKLAEVERRATGVASPQPPTPAATQMHHPASGVGLGMSMGQQQQGTTFTLTHPSPYATAVAPMDVDMTPTMAPAASTGYDHASHPHHHHRVGTASQAPTPQFGGMSATSFHASVVTTPAMSPAVTYTPSLAFSRMSMHGSYAHDHAAFSPLTSPALRGARVGNLGDLAPLPPSHLARSETMDAGMTGVSLDAGMGAAALPSPFMQPPPAVQQQQQQHQQAAMLPVTPAALMRSMQPGGVGGALAVPAHLGGSDHGSNVSSSAASPNLNHPSTSPAHATRSLPTTVFAAPTTAPSTSAPSSSTTSSSLHSRRAAVAGGKVSKVTKLATATPYPRSSPRLAPMAAAAAIAAAAKSPVLLTRGDSQSSPALPPYSWAGRGRRAAGNKDAAASASATAAGASGPGGAGSAEAMQDVHQVHTAAHDHDDDEDGGEMDEDSDSD</sequence>
<feature type="compositionally biased region" description="Polar residues" evidence="2">
    <location>
        <begin position="38"/>
        <end position="50"/>
    </location>
</feature>
<feature type="region of interest" description="Disordered" evidence="2">
    <location>
        <begin position="1"/>
        <end position="21"/>
    </location>
</feature>
<dbReference type="EMBL" id="GG745334">
    <property type="protein sequence ID" value="KNE59271.1"/>
    <property type="molecule type" value="Genomic_DNA"/>
</dbReference>
<organism evidence="3 4">
    <name type="scientific">Allomyces macrogynus (strain ATCC 38327)</name>
    <name type="common">Allomyces javanicus var. macrogynus</name>
    <dbReference type="NCBI Taxonomy" id="578462"/>
    <lineage>
        <taxon>Eukaryota</taxon>
        <taxon>Fungi</taxon>
        <taxon>Fungi incertae sedis</taxon>
        <taxon>Blastocladiomycota</taxon>
        <taxon>Blastocladiomycetes</taxon>
        <taxon>Blastocladiales</taxon>
        <taxon>Blastocladiaceae</taxon>
        <taxon>Allomyces</taxon>
    </lineage>
</organism>